<dbReference type="AlphaFoldDB" id="K1SY87"/>
<dbReference type="InterPro" id="IPR029063">
    <property type="entry name" value="SAM-dependent_MTases_sf"/>
</dbReference>
<organism evidence="1">
    <name type="scientific">human gut metagenome</name>
    <dbReference type="NCBI Taxonomy" id="408170"/>
    <lineage>
        <taxon>unclassified sequences</taxon>
        <taxon>metagenomes</taxon>
        <taxon>organismal metagenomes</taxon>
    </lineage>
</organism>
<sequence>MIMINLTPRLLKTAELITPCKKLADIGTDHAYIPVYALQNDLDR</sequence>
<evidence type="ECO:0000313" key="1">
    <source>
        <dbReference type="EMBL" id="EKC52286.1"/>
    </source>
</evidence>
<name>K1SY87_9ZZZZ</name>
<dbReference type="Gene3D" id="3.40.50.150">
    <property type="entry name" value="Vaccinia Virus protein VP39"/>
    <property type="match status" value="1"/>
</dbReference>
<comment type="caution">
    <text evidence="1">The sequence shown here is derived from an EMBL/GenBank/DDBJ whole genome shotgun (WGS) entry which is preliminary data.</text>
</comment>
<accession>K1SY87</accession>
<feature type="non-terminal residue" evidence="1">
    <location>
        <position position="44"/>
    </location>
</feature>
<dbReference type="Pfam" id="PF12847">
    <property type="entry name" value="Methyltransf_18"/>
    <property type="match status" value="1"/>
</dbReference>
<protein>
    <submittedName>
        <fullName evidence="1">Protein containing DUF633</fullName>
    </submittedName>
</protein>
<reference evidence="1" key="1">
    <citation type="journal article" date="2013" name="Environ. Microbiol.">
        <title>Microbiota from the distal guts of lean and obese adolescents exhibit partial functional redundancy besides clear differences in community structure.</title>
        <authorList>
            <person name="Ferrer M."/>
            <person name="Ruiz A."/>
            <person name="Lanza F."/>
            <person name="Haange S.B."/>
            <person name="Oberbach A."/>
            <person name="Till H."/>
            <person name="Bargiela R."/>
            <person name="Campoy C."/>
            <person name="Segura M.T."/>
            <person name="Richter M."/>
            <person name="von Bergen M."/>
            <person name="Seifert J."/>
            <person name="Suarez A."/>
        </authorList>
    </citation>
    <scope>NUCLEOTIDE SEQUENCE</scope>
</reference>
<dbReference type="EMBL" id="AJWZ01009095">
    <property type="protein sequence ID" value="EKC52286.1"/>
    <property type="molecule type" value="Genomic_DNA"/>
</dbReference>
<gene>
    <name evidence="1" type="ORF">OBE_13168</name>
</gene>
<proteinExistence type="predicted"/>